<dbReference type="InterPro" id="IPR056890">
    <property type="entry name" value="UBA_DHX29-like"/>
</dbReference>
<feature type="region of interest" description="Disordered" evidence="3">
    <location>
        <begin position="95"/>
        <end position="138"/>
    </location>
</feature>
<keyword evidence="7" id="KW-1185">Reference proteome</keyword>
<dbReference type="InterPro" id="IPR048333">
    <property type="entry name" value="HA2_WH"/>
</dbReference>
<comment type="caution">
    <text evidence="6">The sequence shown here is derived from an EMBL/GenBank/DDBJ whole genome shotgun (WGS) entry which is preliminary data.</text>
</comment>
<dbReference type="InterPro" id="IPR011545">
    <property type="entry name" value="DEAD/DEAH_box_helicase_dom"/>
</dbReference>
<evidence type="ECO:0000256" key="2">
    <source>
        <dbReference type="ARBA" id="ARBA00022840"/>
    </source>
</evidence>
<evidence type="ECO:0000256" key="3">
    <source>
        <dbReference type="SAM" id="MobiDB-lite"/>
    </source>
</evidence>
<feature type="compositionally biased region" description="Basic and acidic residues" evidence="3">
    <location>
        <begin position="95"/>
        <end position="124"/>
    </location>
</feature>
<reference evidence="6" key="1">
    <citation type="submission" date="2022-07" db="EMBL/GenBank/DDBJ databases">
        <title>Phylogenomic reconstructions and comparative analyses of Kickxellomycotina fungi.</title>
        <authorList>
            <person name="Reynolds N.K."/>
            <person name="Stajich J.E."/>
            <person name="Barry K."/>
            <person name="Grigoriev I.V."/>
            <person name="Crous P."/>
            <person name="Smith M.E."/>
        </authorList>
    </citation>
    <scope>NUCLEOTIDE SEQUENCE</scope>
    <source>
        <strain evidence="6">RSA 476</strain>
    </source>
</reference>
<gene>
    <name evidence="6" type="ORF">GGH94_006202</name>
</gene>
<organism evidence="6 7">
    <name type="scientific">Coemansia aciculifera</name>
    <dbReference type="NCBI Taxonomy" id="417176"/>
    <lineage>
        <taxon>Eukaryota</taxon>
        <taxon>Fungi</taxon>
        <taxon>Fungi incertae sedis</taxon>
        <taxon>Zoopagomycota</taxon>
        <taxon>Kickxellomycotina</taxon>
        <taxon>Kickxellomycetes</taxon>
        <taxon>Kickxellales</taxon>
        <taxon>Kickxellaceae</taxon>
        <taxon>Coemansia</taxon>
    </lineage>
</organism>
<dbReference type="SMART" id="SM00490">
    <property type="entry name" value="HELICc"/>
    <property type="match status" value="1"/>
</dbReference>
<accession>A0A9W8IC43</accession>
<dbReference type="CDD" id="cd17917">
    <property type="entry name" value="DEXHc_RHA-like"/>
    <property type="match status" value="1"/>
</dbReference>
<feature type="domain" description="Helicase C-terminal" evidence="5">
    <location>
        <begin position="794"/>
        <end position="971"/>
    </location>
</feature>
<dbReference type="Pfam" id="PF21010">
    <property type="entry name" value="HA2_C"/>
    <property type="match status" value="1"/>
</dbReference>
<dbReference type="InterPro" id="IPR001650">
    <property type="entry name" value="Helicase_C-like"/>
</dbReference>
<dbReference type="GO" id="GO:0005524">
    <property type="term" value="F:ATP binding"/>
    <property type="evidence" value="ECO:0007669"/>
    <property type="project" value="UniProtKB-KW"/>
</dbReference>
<dbReference type="SMART" id="SM00847">
    <property type="entry name" value="HA2"/>
    <property type="match status" value="1"/>
</dbReference>
<name>A0A9W8IC43_9FUNG</name>
<protein>
    <recommendedName>
        <fullName evidence="8">P-loop containing nucleoside triphosphate hydrolase protein</fullName>
    </recommendedName>
</protein>
<proteinExistence type="predicted"/>
<dbReference type="InterPro" id="IPR027417">
    <property type="entry name" value="P-loop_NTPase"/>
</dbReference>
<evidence type="ECO:0000259" key="5">
    <source>
        <dbReference type="PROSITE" id="PS51194"/>
    </source>
</evidence>
<dbReference type="PANTHER" id="PTHR18934:SF145">
    <property type="entry name" value="ATP-DEPENDENT RNA HELICASE DHX57-RELATED"/>
    <property type="match status" value="1"/>
</dbReference>
<dbReference type="EMBL" id="JANBUY010000410">
    <property type="protein sequence ID" value="KAJ2859262.1"/>
    <property type="molecule type" value="Genomic_DNA"/>
</dbReference>
<dbReference type="PROSITE" id="PS51194">
    <property type="entry name" value="HELICASE_CTER"/>
    <property type="match status" value="1"/>
</dbReference>
<sequence length="1354" mass="150270">MTASSPTIRLSPLSENTLVERMRSGYLPLPPAPVTSVVSERDWTRAANFVYETLIQYGFTSEDVERAMLAAKGSGDIIESLTWLCVHVPTDRMPVDMRDKHEFSGERKRPQQQPKKGEKEKEEEPVAAVPSRAGIDQVPETKDTELTVSLLDLGLDDDDEDGYSSDEDPNTCHARHMLQLRGYEEWTEYLQSNNTRNRYNPRIRALRDRIARLKRILGDLESDILFIESQSLAVCERMWPEYHDALLDDIRRFKDQEPEFVAEEIKPPVVDKPVVRKKDSPVDLSDSDDESVIGFGLSLEESWGTSSDTPASNIPRVVDTSAVPRGWTGAPPRDLLLAAVHRHDRHATVKYNATQCAYGYTCTLTVTWSQANKPLSPTRHIPHAIVETLGPVTQSWTVPPDLVGATARDARDLAVLVYLYTQEPSGERLAPPLADLWAAWDAQRKEEEDSANARRVSDRAAFLSMLREEYVSVSRVEPVTVDPETTVPQSAVRGSSTLRARMWGPQMINARRESSAWKQKFSAAQSRLPARQHRYQITAALSNQVCVIRGETGSGKSSQIPQYAVEHLFSHGYSGGRVLCTQPRRISAMTIASRVSQELGDTSVGTPGSLVGYQIRFNARTAESNALVFCTTGVLLRMAAGDPTLQGVSIIICDEVQERTLELDFLLILLRRLLPRRPDLKLILMSATIDTSAFACFFDACPVVDIPGRAYPVTSVYLPRLVQLSEYAMETNSRYATHAEPTGVGYAFYRHLGCDDPEYVSPIALATIARMRTDVVNVDLIHHLLQGLNPATATISPWVEYCQTQVPTTGSVLVFLPGIAEIRRLLDLLHSDLTWATVVPLHSTFANESAAGGATYTELAFAPAVAGKRKIVLSTNVAETGITIPDVTVVIDCGMSNQAHWDRRRRLTTLSTLPVSKANVRQRAGRAGRLQPGIALCLFTEEQFRVMPEYEAPEMHRLPLASLCLQTKAHGVRDTMRFLMMSLDPPPQSAVAHAIVELQEAGALDDEEQLTPIGKHLCNLPVDLHVGKLLIAGALLGCLDPALTLAAALSTNSSILQSTGDAHLQYRRNPEQYLSHITPALSSSSDFLVTLAAYEDWRRHATRASVTRSDLRDFCRQSSLNRDALDSLEDCREQYLRLLYDQGLLRIDIPTGSTLTRVIRPSTHKALRQGLVVVPAGANKNNSLGVLYAALAMAFDHLIMPTPTGYAIGQTNVSKRVEGIGHAIQIVDRERVSTRALEIDRRSILNHSSSGTLIAARLSSSGKSTFAHDLTRVSLSHVVLFSRTLGYWPKARQLSINGWIDAKCYARSATVLMAMSRRLEEIIEFRVAYPLRELPDYLEKWQCAIIDVLKLECF</sequence>
<dbReference type="Pfam" id="PF00271">
    <property type="entry name" value="Helicase_C"/>
    <property type="match status" value="1"/>
</dbReference>
<dbReference type="GO" id="GO:0004386">
    <property type="term" value="F:helicase activity"/>
    <property type="evidence" value="ECO:0007669"/>
    <property type="project" value="UniProtKB-KW"/>
</dbReference>
<dbReference type="CDD" id="cd18791">
    <property type="entry name" value="SF2_C_RHA"/>
    <property type="match status" value="1"/>
</dbReference>
<evidence type="ECO:0000313" key="7">
    <source>
        <dbReference type="Proteomes" id="UP001140074"/>
    </source>
</evidence>
<dbReference type="Pfam" id="PF00270">
    <property type="entry name" value="DEAD"/>
    <property type="match status" value="1"/>
</dbReference>
<dbReference type="Pfam" id="PF04408">
    <property type="entry name" value="WHD_HA2"/>
    <property type="match status" value="1"/>
</dbReference>
<dbReference type="PANTHER" id="PTHR18934">
    <property type="entry name" value="ATP-DEPENDENT RNA HELICASE"/>
    <property type="match status" value="1"/>
</dbReference>
<dbReference type="Gene3D" id="1.20.120.1080">
    <property type="match status" value="1"/>
</dbReference>
<dbReference type="Pfam" id="PF24899">
    <property type="entry name" value="UBA_DHX29"/>
    <property type="match status" value="1"/>
</dbReference>
<evidence type="ECO:0000313" key="6">
    <source>
        <dbReference type="EMBL" id="KAJ2859262.1"/>
    </source>
</evidence>
<dbReference type="GO" id="GO:0016787">
    <property type="term" value="F:hydrolase activity"/>
    <property type="evidence" value="ECO:0007669"/>
    <property type="project" value="UniProtKB-KW"/>
</dbReference>
<dbReference type="InterPro" id="IPR007502">
    <property type="entry name" value="Helicase-assoc_dom"/>
</dbReference>
<dbReference type="SUPFAM" id="SSF52540">
    <property type="entry name" value="P-loop containing nucleoside triphosphate hydrolases"/>
    <property type="match status" value="1"/>
</dbReference>
<dbReference type="InterPro" id="IPR014001">
    <property type="entry name" value="Helicase_ATP-bd"/>
</dbReference>
<dbReference type="GO" id="GO:0003723">
    <property type="term" value="F:RNA binding"/>
    <property type="evidence" value="ECO:0007669"/>
    <property type="project" value="TreeGrafter"/>
</dbReference>
<evidence type="ECO:0000259" key="4">
    <source>
        <dbReference type="PROSITE" id="PS51192"/>
    </source>
</evidence>
<evidence type="ECO:0008006" key="8">
    <source>
        <dbReference type="Google" id="ProtNLM"/>
    </source>
</evidence>
<dbReference type="Gene3D" id="3.40.50.300">
    <property type="entry name" value="P-loop containing nucleotide triphosphate hydrolases"/>
    <property type="match status" value="2"/>
</dbReference>
<dbReference type="SMART" id="SM00487">
    <property type="entry name" value="DEXDc"/>
    <property type="match status" value="1"/>
</dbReference>
<keyword evidence="1" id="KW-0547">Nucleotide-binding</keyword>
<evidence type="ECO:0000256" key="1">
    <source>
        <dbReference type="ARBA" id="ARBA00022741"/>
    </source>
</evidence>
<dbReference type="PROSITE" id="PS51192">
    <property type="entry name" value="HELICASE_ATP_BIND_1"/>
    <property type="match status" value="1"/>
</dbReference>
<dbReference type="Proteomes" id="UP001140074">
    <property type="component" value="Unassembled WGS sequence"/>
</dbReference>
<keyword evidence="2" id="KW-0067">ATP-binding</keyword>
<feature type="domain" description="Helicase ATP-binding" evidence="4">
    <location>
        <begin position="537"/>
        <end position="707"/>
    </location>
</feature>